<feature type="binding site" evidence="17">
    <location>
        <position position="162"/>
    </location>
    <ligand>
        <name>D-ribulose 5-phosphate</name>
        <dbReference type="ChEBI" id="CHEBI:58121"/>
    </ligand>
</feature>
<keyword evidence="20" id="KW-1185">Reference proteome</keyword>
<feature type="active site" description="Nucleophile; for GTP cyclohydrolase activity" evidence="17">
    <location>
        <position position="329"/>
    </location>
</feature>
<sequence>MFDKVEEAIEDLKAGKVVIVADDEDRENEGDFVALSEKVTAETINFMITHGRGLVCTSITEDLSNRLELHSMVNQSTDPYGTAFTVSIDHRDTTTGISAAERALTIQQLLYPDSKPADFKRPGHVFPIVAKNGGVLRRAGHTEAAVDLAKLSGAFPSGVICEIIKDDGTMARVPDLRKIADQFGLKFITIKDLIEYRNQKEKLIQKEVEVNLPTEFGDFKAVAYTNAVDDREHIALIKGEIDPEKPTLVRVHSECLTGDVFGSYRCDCGPQLHTALAQIEEAGNGILLYMRQEGRGIGLINKLRAYKLQEEGYDTVEANEKLGFAPDLRDYGIGAQILRDLGLRKMRLLTNNPKKIKGLKGYGLEVVEREPIQMPARKENERYLKTKHTKLGHLLEFHTHS</sequence>
<dbReference type="NCBIfam" id="TIGR00506">
    <property type="entry name" value="ribB"/>
    <property type="match status" value="1"/>
</dbReference>
<comment type="pathway">
    <text evidence="3 17">Cofactor biosynthesis; riboflavin biosynthesis; 5-amino-6-(D-ribitylamino)uracil from GTP: step 1/4.</text>
</comment>
<evidence type="ECO:0000256" key="2">
    <source>
        <dbReference type="ARBA" id="ARBA00002284"/>
    </source>
</evidence>
<dbReference type="InterPro" id="IPR000926">
    <property type="entry name" value="RibA"/>
</dbReference>
<proteinExistence type="inferred from homology"/>
<feature type="active site" description="Proton acceptor; for GTP cyclohydrolase activity" evidence="17">
    <location>
        <position position="327"/>
    </location>
</feature>
<feature type="binding site" evidence="17">
    <location>
        <begin position="26"/>
        <end position="27"/>
    </location>
    <ligand>
        <name>D-ribulose 5-phosphate</name>
        <dbReference type="ChEBI" id="CHEBI:58121"/>
    </ligand>
</feature>
<protein>
    <recommendedName>
        <fullName evidence="17">Riboflavin biosynthesis protein RibBA</fullName>
    </recommendedName>
    <domain>
        <recommendedName>
            <fullName evidence="17">3,4-dihydroxy-2-butanone 4-phosphate synthase</fullName>
            <shortName evidence="17">DHBP synthase</shortName>
            <ecNumber evidence="17">4.1.99.12</ecNumber>
        </recommendedName>
    </domain>
    <domain>
        <recommendedName>
            <fullName evidence="17">GTP cyclohydrolase-2</fullName>
            <ecNumber evidence="17">3.5.4.25</ecNumber>
        </recommendedName>
        <alternativeName>
            <fullName evidence="17">GTP cyclohydrolase II</fullName>
        </alternativeName>
    </domain>
</protein>
<keyword evidence="8 17" id="KW-0547">Nucleotide-binding</keyword>
<dbReference type="HAMAP" id="MF_00179">
    <property type="entry name" value="RibA"/>
    <property type="match status" value="1"/>
</dbReference>
<dbReference type="InterPro" id="IPR036144">
    <property type="entry name" value="RibA-like_sf"/>
</dbReference>
<feature type="binding site" evidence="17">
    <location>
        <position position="266"/>
    </location>
    <ligand>
        <name>Zn(2+)</name>
        <dbReference type="ChEBI" id="CHEBI:29105"/>
        <note>catalytic</note>
    </ligand>
</feature>
<evidence type="ECO:0000256" key="17">
    <source>
        <dbReference type="HAMAP-Rule" id="MF_01283"/>
    </source>
</evidence>
<feature type="binding site" evidence="17">
    <location>
        <begin position="293"/>
        <end position="295"/>
    </location>
    <ligand>
        <name>GTP</name>
        <dbReference type="ChEBI" id="CHEBI:37565"/>
    </ligand>
</feature>
<comment type="function">
    <text evidence="2 17">Catalyzes the conversion of D-ribulose 5-phosphate to formate and 3,4-dihydroxy-2-butanone 4-phosphate.</text>
</comment>
<evidence type="ECO:0000256" key="16">
    <source>
        <dbReference type="ARBA" id="ARBA00049295"/>
    </source>
</evidence>
<dbReference type="InterPro" id="IPR017945">
    <property type="entry name" value="DHBP_synth_RibB-like_a/b_dom"/>
</dbReference>
<evidence type="ECO:0000256" key="14">
    <source>
        <dbReference type="ARBA" id="ARBA00023239"/>
    </source>
</evidence>
<comment type="caution">
    <text evidence="19">The sequence shown here is derived from an EMBL/GenBank/DDBJ whole genome shotgun (WGS) entry which is preliminary data.</text>
</comment>
<dbReference type="EC" id="4.1.99.12" evidence="17"/>
<keyword evidence="15 17" id="KW-0511">Multifunctional enzyme</keyword>
<keyword evidence="14 17" id="KW-0456">Lyase</keyword>
<comment type="function">
    <text evidence="17">Catalyzes the conversion of GTP to 2,5-diamino-6-ribosylamino-4(3H)-pyrimidinone 5'-phosphate (DARP), formate and pyrophosphate.</text>
</comment>
<dbReference type="PANTHER" id="PTHR21327">
    <property type="entry name" value="GTP CYCLOHYDROLASE II-RELATED"/>
    <property type="match status" value="1"/>
</dbReference>
<reference evidence="20" key="1">
    <citation type="journal article" date="2019" name="Int. J. Syst. Evol. Microbiol.">
        <title>The Global Catalogue of Microorganisms (GCM) 10K type strain sequencing project: providing services to taxonomists for standard genome sequencing and annotation.</title>
        <authorList>
            <consortium name="The Broad Institute Genomics Platform"/>
            <consortium name="The Broad Institute Genome Sequencing Center for Infectious Disease"/>
            <person name="Wu L."/>
            <person name="Ma J."/>
        </authorList>
    </citation>
    <scope>NUCLEOTIDE SEQUENCE [LARGE SCALE GENOMIC DNA]</scope>
    <source>
        <strain evidence="20">JCM 12389</strain>
    </source>
</reference>
<evidence type="ECO:0000256" key="15">
    <source>
        <dbReference type="ARBA" id="ARBA00023268"/>
    </source>
</evidence>
<evidence type="ECO:0000256" key="9">
    <source>
        <dbReference type="ARBA" id="ARBA00022801"/>
    </source>
</evidence>
<feature type="region of interest" description="DHBP synthase" evidence="17">
    <location>
        <begin position="1"/>
        <end position="199"/>
    </location>
</feature>
<dbReference type="NCBIfam" id="NF001591">
    <property type="entry name" value="PRK00393.1"/>
    <property type="match status" value="1"/>
</dbReference>
<evidence type="ECO:0000313" key="19">
    <source>
        <dbReference type="EMBL" id="GAA0501097.1"/>
    </source>
</evidence>
<keyword evidence="11 17" id="KW-0460">Magnesium</keyword>
<dbReference type="PIRSF" id="PIRSF001259">
    <property type="entry name" value="RibA"/>
    <property type="match status" value="1"/>
</dbReference>
<feature type="domain" description="GTP cyclohydrolase II" evidence="18">
    <location>
        <begin position="206"/>
        <end position="371"/>
    </location>
</feature>
<evidence type="ECO:0000313" key="20">
    <source>
        <dbReference type="Proteomes" id="UP001500880"/>
    </source>
</evidence>
<keyword evidence="13 17" id="KW-0464">Manganese</keyword>
<gene>
    <name evidence="17 19" type="primary">ribBA</name>
    <name evidence="19" type="ORF">GCM10008986_30620</name>
</gene>
<feature type="binding site" evidence="17">
    <location>
        <position position="268"/>
    </location>
    <ligand>
        <name>Zn(2+)</name>
        <dbReference type="ChEBI" id="CHEBI:29105"/>
        <note>catalytic</note>
    </ligand>
</feature>
<dbReference type="Pfam" id="PF00925">
    <property type="entry name" value="GTP_cyclohydro2"/>
    <property type="match status" value="1"/>
</dbReference>
<comment type="similarity">
    <text evidence="17">In the C-terminal section; belongs to the GTP cyclohydrolase II family.</text>
</comment>
<dbReference type="SUPFAM" id="SSF55821">
    <property type="entry name" value="YrdC/RibB"/>
    <property type="match status" value="1"/>
</dbReference>
<feature type="site" description="Essential for DHBP synthase activity" evidence="17">
    <location>
        <position position="162"/>
    </location>
</feature>
<evidence type="ECO:0000259" key="18">
    <source>
        <dbReference type="Pfam" id="PF00925"/>
    </source>
</evidence>
<evidence type="ECO:0000256" key="5">
    <source>
        <dbReference type="ARBA" id="ARBA00005520"/>
    </source>
</evidence>
<evidence type="ECO:0000256" key="11">
    <source>
        <dbReference type="ARBA" id="ARBA00022842"/>
    </source>
</evidence>
<evidence type="ECO:0000256" key="6">
    <source>
        <dbReference type="ARBA" id="ARBA00022619"/>
    </source>
</evidence>
<feature type="binding site" evidence="17">
    <location>
        <position position="27"/>
    </location>
    <ligand>
        <name>Mg(2+)</name>
        <dbReference type="ChEBI" id="CHEBI:18420"/>
        <label>2</label>
    </ligand>
</feature>
<dbReference type="Pfam" id="PF00926">
    <property type="entry name" value="DHBP_synthase"/>
    <property type="match status" value="1"/>
</dbReference>
<dbReference type="InterPro" id="IPR032677">
    <property type="entry name" value="GTP_cyclohydro_II"/>
</dbReference>
<evidence type="ECO:0000256" key="1">
    <source>
        <dbReference type="ARBA" id="ARBA00000141"/>
    </source>
</evidence>
<keyword evidence="7 17" id="KW-0479">Metal-binding</keyword>
<evidence type="ECO:0000256" key="12">
    <source>
        <dbReference type="ARBA" id="ARBA00023134"/>
    </source>
</evidence>
<dbReference type="EMBL" id="BAAADO010000007">
    <property type="protein sequence ID" value="GAA0501097.1"/>
    <property type="molecule type" value="Genomic_DNA"/>
</dbReference>
<comment type="catalytic activity">
    <reaction evidence="16 17">
        <text>GTP + 4 H2O = 2,5-diamino-6-hydroxy-4-(5-phosphoribosylamino)-pyrimidine + formate + 2 phosphate + 3 H(+)</text>
        <dbReference type="Rhea" id="RHEA:23704"/>
        <dbReference type="ChEBI" id="CHEBI:15377"/>
        <dbReference type="ChEBI" id="CHEBI:15378"/>
        <dbReference type="ChEBI" id="CHEBI:15740"/>
        <dbReference type="ChEBI" id="CHEBI:37565"/>
        <dbReference type="ChEBI" id="CHEBI:43474"/>
        <dbReference type="ChEBI" id="CHEBI:58614"/>
        <dbReference type="EC" id="3.5.4.25"/>
    </reaction>
</comment>
<feature type="binding site" evidence="17">
    <location>
        <begin position="250"/>
        <end position="254"/>
    </location>
    <ligand>
        <name>GTP</name>
        <dbReference type="ChEBI" id="CHEBI:37565"/>
    </ligand>
</feature>
<organism evidence="19 20">
    <name type="scientific">Salinibacillus aidingensis</name>
    <dbReference type="NCBI Taxonomy" id="237684"/>
    <lineage>
        <taxon>Bacteria</taxon>
        <taxon>Bacillati</taxon>
        <taxon>Bacillota</taxon>
        <taxon>Bacilli</taxon>
        <taxon>Bacillales</taxon>
        <taxon>Bacillaceae</taxon>
        <taxon>Salinibacillus</taxon>
    </lineage>
</organism>
<evidence type="ECO:0000256" key="8">
    <source>
        <dbReference type="ARBA" id="ARBA00022741"/>
    </source>
</evidence>
<feature type="binding site" evidence="17">
    <location>
        <position position="31"/>
    </location>
    <ligand>
        <name>D-ribulose 5-phosphate</name>
        <dbReference type="ChEBI" id="CHEBI:58121"/>
    </ligand>
</feature>
<keyword evidence="6 17" id="KW-0686">Riboflavin biosynthesis</keyword>
<feature type="binding site" evidence="17">
    <location>
        <position position="27"/>
    </location>
    <ligand>
        <name>Mg(2+)</name>
        <dbReference type="ChEBI" id="CHEBI:18420"/>
        <label>1</label>
    </ligand>
</feature>
<name>A0ABP3LL71_9BACI</name>
<feature type="binding site" evidence="17">
    <location>
        <position position="355"/>
    </location>
    <ligand>
        <name>GTP</name>
        <dbReference type="ChEBI" id="CHEBI:37565"/>
    </ligand>
</feature>
<keyword evidence="12 17" id="KW-0342">GTP-binding</keyword>
<evidence type="ECO:0000256" key="3">
    <source>
        <dbReference type="ARBA" id="ARBA00004853"/>
    </source>
</evidence>
<dbReference type="EC" id="3.5.4.25" evidence="17"/>
<comment type="similarity">
    <text evidence="5 17">In the N-terminal section; belongs to the DHBP synthase family.</text>
</comment>
<dbReference type="HAMAP" id="MF_01283">
    <property type="entry name" value="RibBA"/>
    <property type="match status" value="1"/>
</dbReference>
<feature type="binding site" evidence="17">
    <location>
        <position position="350"/>
    </location>
    <ligand>
        <name>GTP</name>
        <dbReference type="ChEBI" id="CHEBI:37565"/>
    </ligand>
</feature>
<dbReference type="NCBIfam" id="TIGR00505">
    <property type="entry name" value="ribA"/>
    <property type="match status" value="1"/>
</dbReference>
<comment type="cofactor">
    <cofactor evidence="17">
        <name>Mg(2+)</name>
        <dbReference type="ChEBI" id="CHEBI:18420"/>
    </cofactor>
    <cofactor evidence="17">
        <name>Mn(2+)</name>
        <dbReference type="ChEBI" id="CHEBI:29035"/>
    </cofactor>
    <text evidence="17">Binds 2 divalent metal cations per subunit. Magnesium or manganese.</text>
</comment>
<comment type="catalytic activity">
    <reaction evidence="1 17">
        <text>D-ribulose 5-phosphate = (2S)-2-hydroxy-3-oxobutyl phosphate + formate + H(+)</text>
        <dbReference type="Rhea" id="RHEA:18457"/>
        <dbReference type="ChEBI" id="CHEBI:15378"/>
        <dbReference type="ChEBI" id="CHEBI:15740"/>
        <dbReference type="ChEBI" id="CHEBI:58121"/>
        <dbReference type="ChEBI" id="CHEBI:58830"/>
        <dbReference type="EC" id="4.1.99.12"/>
    </reaction>
</comment>
<feature type="binding site" evidence="17">
    <location>
        <begin position="138"/>
        <end position="142"/>
    </location>
    <ligand>
        <name>D-ribulose 5-phosphate</name>
        <dbReference type="ChEBI" id="CHEBI:58121"/>
    </ligand>
</feature>
<comment type="cofactor">
    <cofactor evidence="17">
        <name>Zn(2+)</name>
        <dbReference type="ChEBI" id="CHEBI:29105"/>
    </cofactor>
    <text evidence="17">Binds 1 zinc ion per subunit.</text>
</comment>
<dbReference type="RefSeq" id="WP_343842981.1">
    <property type="nucleotide sequence ID" value="NZ_BAAADO010000007.1"/>
</dbReference>
<dbReference type="SUPFAM" id="SSF142695">
    <property type="entry name" value="RibA-like"/>
    <property type="match status" value="1"/>
</dbReference>
<dbReference type="PANTHER" id="PTHR21327:SF18">
    <property type="entry name" value="3,4-DIHYDROXY-2-BUTANONE 4-PHOSPHATE SYNTHASE"/>
    <property type="match status" value="1"/>
</dbReference>
<dbReference type="Gene3D" id="3.90.870.10">
    <property type="entry name" value="DHBP synthase"/>
    <property type="match status" value="1"/>
</dbReference>
<feature type="binding site" evidence="17">
    <location>
        <position position="255"/>
    </location>
    <ligand>
        <name>Zn(2+)</name>
        <dbReference type="ChEBI" id="CHEBI:29105"/>
        <note>catalytic</note>
    </ligand>
</feature>
<evidence type="ECO:0000256" key="7">
    <source>
        <dbReference type="ARBA" id="ARBA00022723"/>
    </source>
</evidence>
<dbReference type="NCBIfam" id="NF006803">
    <property type="entry name" value="PRK09311.1"/>
    <property type="match status" value="1"/>
</dbReference>
<comment type="pathway">
    <text evidence="4 17">Cofactor biosynthesis; riboflavin biosynthesis; 2-hydroxy-3-oxobutyl phosphate from D-ribulose 5-phosphate: step 1/1.</text>
</comment>
<dbReference type="InterPro" id="IPR000422">
    <property type="entry name" value="DHBP_synthase_RibB"/>
</dbReference>
<feature type="region of interest" description="GTP cyclohydrolase II" evidence="17">
    <location>
        <begin position="200"/>
        <end position="401"/>
    </location>
</feature>
<feature type="binding site" evidence="17">
    <location>
        <position position="141"/>
    </location>
    <ligand>
        <name>Mg(2+)</name>
        <dbReference type="ChEBI" id="CHEBI:18420"/>
        <label>2</label>
    </ligand>
</feature>
<feature type="binding site" evidence="17">
    <location>
        <position position="315"/>
    </location>
    <ligand>
        <name>GTP</name>
        <dbReference type="ChEBI" id="CHEBI:37565"/>
    </ligand>
</feature>
<evidence type="ECO:0000256" key="13">
    <source>
        <dbReference type="ARBA" id="ARBA00023211"/>
    </source>
</evidence>
<evidence type="ECO:0000256" key="10">
    <source>
        <dbReference type="ARBA" id="ARBA00022833"/>
    </source>
</evidence>
<dbReference type="CDD" id="cd00641">
    <property type="entry name" value="GTP_cyclohydro2"/>
    <property type="match status" value="1"/>
</dbReference>
<dbReference type="Proteomes" id="UP001500880">
    <property type="component" value="Unassembled WGS sequence"/>
</dbReference>
<feature type="binding site" evidence="17">
    <location>
        <position position="271"/>
    </location>
    <ligand>
        <name>GTP</name>
        <dbReference type="ChEBI" id="CHEBI:37565"/>
    </ligand>
</feature>
<accession>A0ABP3LL71</accession>
<keyword evidence="9 17" id="KW-0378">Hydrolase</keyword>
<evidence type="ECO:0000256" key="4">
    <source>
        <dbReference type="ARBA" id="ARBA00004904"/>
    </source>
</evidence>
<keyword evidence="10 17" id="KW-0862">Zinc</keyword>
<feature type="site" description="Essential for DHBP synthase activity" evidence="17">
    <location>
        <position position="124"/>
    </location>
</feature>
<dbReference type="HAMAP" id="MF_00180">
    <property type="entry name" value="RibB"/>
    <property type="match status" value="1"/>
</dbReference>
<dbReference type="InterPro" id="IPR016299">
    <property type="entry name" value="Riboflavin_synth_RibBA"/>
</dbReference>
<dbReference type="Gene3D" id="3.40.50.10990">
    <property type="entry name" value="GTP cyclohydrolase II"/>
    <property type="match status" value="1"/>
</dbReference>